<organism evidence="1 2">
    <name type="scientific">Euplotes crassus</name>
    <dbReference type="NCBI Taxonomy" id="5936"/>
    <lineage>
        <taxon>Eukaryota</taxon>
        <taxon>Sar</taxon>
        <taxon>Alveolata</taxon>
        <taxon>Ciliophora</taxon>
        <taxon>Intramacronucleata</taxon>
        <taxon>Spirotrichea</taxon>
        <taxon>Hypotrichia</taxon>
        <taxon>Euplotida</taxon>
        <taxon>Euplotidae</taxon>
        <taxon>Moneuplotes</taxon>
    </lineage>
</organism>
<sequence length="431" mass="50375">MRRRRNLSVESIQFDRSKLISKPGVPFKTSRFKIKKRSSIDSKGRPSLHSQSAIRSLNQKAIFTDIRQTRNSETRSKFFRKRLSTKKNLEFHSFKNPSGSTYNIKSTLGGTSLLSQNWMIRPESKARELTKSVKMITDRPCLSSSQSLLTLNQNNAVFEKISQYSKIKQSEKGLISRINKTNCKDLIRDAKKELRRASYKLSTLVSDGDASIQAFKGVSVSIELLENMPTYVKVSAKKETPPAKIFIDYAPNEEIDNFRMKVFVSYTETHPSKKNYNHKFFNKKSFHLYPLDSLERKFKNEYIYFALESIYECSITMRVEFNLDAKNNIEKDKEEETTDLLPGTDSEHYILTPKKDTKREAPPNDKIVDYVKNISGTDWKKIARKKWIIRKQQRDNRIKNALMKKNVLVKENIKKNIFYLHRWEYILCEGK</sequence>
<evidence type="ECO:0000313" key="2">
    <source>
        <dbReference type="Proteomes" id="UP001295684"/>
    </source>
</evidence>
<comment type="caution">
    <text evidence="1">The sequence shown here is derived from an EMBL/GenBank/DDBJ whole genome shotgun (WGS) entry which is preliminary data.</text>
</comment>
<keyword evidence="2" id="KW-1185">Reference proteome</keyword>
<evidence type="ECO:0000313" key="1">
    <source>
        <dbReference type="EMBL" id="CAI2373488.1"/>
    </source>
</evidence>
<accession>A0AAD1XIR3</accession>
<dbReference type="EMBL" id="CAMPGE010014838">
    <property type="protein sequence ID" value="CAI2373488.1"/>
    <property type="molecule type" value="Genomic_DNA"/>
</dbReference>
<dbReference type="Proteomes" id="UP001295684">
    <property type="component" value="Unassembled WGS sequence"/>
</dbReference>
<protein>
    <submittedName>
        <fullName evidence="1">Uncharacterized protein</fullName>
    </submittedName>
</protein>
<reference evidence="1" key="1">
    <citation type="submission" date="2023-07" db="EMBL/GenBank/DDBJ databases">
        <authorList>
            <consortium name="AG Swart"/>
            <person name="Singh M."/>
            <person name="Singh A."/>
            <person name="Seah K."/>
            <person name="Emmerich C."/>
        </authorList>
    </citation>
    <scope>NUCLEOTIDE SEQUENCE</scope>
    <source>
        <strain evidence="1">DP1</strain>
    </source>
</reference>
<name>A0AAD1XIR3_EUPCR</name>
<proteinExistence type="predicted"/>
<dbReference type="AlphaFoldDB" id="A0AAD1XIR3"/>
<gene>
    <name evidence="1" type="ORF">ECRASSUSDP1_LOCUS14834</name>
</gene>